<reference evidence="2 3" key="1">
    <citation type="submission" date="2024-01" db="EMBL/GenBank/DDBJ databases">
        <title>A draft genome for a cacao thread blight-causing isolate of Paramarasmius palmivorus.</title>
        <authorList>
            <person name="Baruah I.K."/>
            <person name="Bukari Y."/>
            <person name="Amoako-Attah I."/>
            <person name="Meinhardt L.W."/>
            <person name="Bailey B.A."/>
            <person name="Cohen S.P."/>
        </authorList>
    </citation>
    <scope>NUCLEOTIDE SEQUENCE [LARGE SCALE GENOMIC DNA]</scope>
    <source>
        <strain evidence="2 3">GH-12</strain>
    </source>
</reference>
<accession>A0AAW0BAV4</accession>
<evidence type="ECO:0000313" key="3">
    <source>
        <dbReference type="Proteomes" id="UP001383192"/>
    </source>
</evidence>
<sequence>MLTHSRPIIDPFLKLAVQTYQTQLKHNLNMRNPQTARMKPGGKPPEPIRPIEYVGEVVPRMRRAINRRLDDEEEKQVRSQLILNSPPTPILRPRNPFVTPFWLRNIRQERDSVRATTPESPTQLASSPPTTPELTRGQSSVASTPPVTPVTPKTKRKTELEVLLEGVVPTVGKRKRTPTPTKGVHASKRLCRRNKGSSE</sequence>
<organism evidence="2 3">
    <name type="scientific">Paramarasmius palmivorus</name>
    <dbReference type="NCBI Taxonomy" id="297713"/>
    <lineage>
        <taxon>Eukaryota</taxon>
        <taxon>Fungi</taxon>
        <taxon>Dikarya</taxon>
        <taxon>Basidiomycota</taxon>
        <taxon>Agaricomycotina</taxon>
        <taxon>Agaricomycetes</taxon>
        <taxon>Agaricomycetidae</taxon>
        <taxon>Agaricales</taxon>
        <taxon>Marasmiineae</taxon>
        <taxon>Marasmiaceae</taxon>
        <taxon>Paramarasmius</taxon>
    </lineage>
</organism>
<feature type="compositionally biased region" description="Basic residues" evidence="1">
    <location>
        <begin position="185"/>
        <end position="199"/>
    </location>
</feature>
<feature type="region of interest" description="Disordered" evidence="1">
    <location>
        <begin position="112"/>
        <end position="199"/>
    </location>
</feature>
<dbReference type="AlphaFoldDB" id="A0AAW0BAV4"/>
<evidence type="ECO:0000313" key="2">
    <source>
        <dbReference type="EMBL" id="KAK7022722.1"/>
    </source>
</evidence>
<dbReference type="Proteomes" id="UP001383192">
    <property type="component" value="Unassembled WGS sequence"/>
</dbReference>
<evidence type="ECO:0000256" key="1">
    <source>
        <dbReference type="SAM" id="MobiDB-lite"/>
    </source>
</evidence>
<protein>
    <submittedName>
        <fullName evidence="2">Uncharacterized protein</fullName>
    </submittedName>
</protein>
<dbReference type="EMBL" id="JAYKXP010000151">
    <property type="protein sequence ID" value="KAK7022722.1"/>
    <property type="molecule type" value="Genomic_DNA"/>
</dbReference>
<gene>
    <name evidence="2" type="ORF">VNI00_016998</name>
</gene>
<proteinExistence type="predicted"/>
<name>A0AAW0BAV4_9AGAR</name>
<comment type="caution">
    <text evidence="2">The sequence shown here is derived from an EMBL/GenBank/DDBJ whole genome shotgun (WGS) entry which is preliminary data.</text>
</comment>
<keyword evidence="3" id="KW-1185">Reference proteome</keyword>
<feature type="compositionally biased region" description="Polar residues" evidence="1">
    <location>
        <begin position="114"/>
        <end position="138"/>
    </location>
</feature>